<evidence type="ECO:0000313" key="2">
    <source>
        <dbReference type="Proteomes" id="UP000298579"/>
    </source>
</evidence>
<sequence length="221" mass="24157">MKIPGSNYFTYTTSTRNVTSPSGGVAATKPAYAGLADYNSRDNIIFQNLLKNPTVQDNVVLNEDGTYSFIIPGARALSEEEDVIRALIEEQNGDFFQSGDQQPYSMAELTMFRQMTGYNLLQAGGGYSIVDDFGRSVPQDDRQMVAAAWETFDIAKGIQELEAPNSEITIDGLKAVGAMLRDRLGANTELYQHLIDMLTEMGQTTDSANANTAALSKDNQI</sequence>
<dbReference type="EMBL" id="CP039897">
    <property type="protein sequence ID" value="QCL79398.1"/>
    <property type="molecule type" value="Genomic_DNA"/>
</dbReference>
<evidence type="ECO:0000313" key="1">
    <source>
        <dbReference type="EMBL" id="QCL79398.1"/>
    </source>
</evidence>
<name>A0AAE6EF09_AGRTU</name>
<organism evidence="1 2">
    <name type="scientific">Agrobacterium tumefaciens</name>
    <dbReference type="NCBI Taxonomy" id="358"/>
    <lineage>
        <taxon>Bacteria</taxon>
        <taxon>Pseudomonadati</taxon>
        <taxon>Pseudomonadota</taxon>
        <taxon>Alphaproteobacteria</taxon>
        <taxon>Hyphomicrobiales</taxon>
        <taxon>Rhizobiaceae</taxon>
        <taxon>Rhizobium/Agrobacterium group</taxon>
        <taxon>Agrobacterium</taxon>
        <taxon>Agrobacterium tumefaciens complex</taxon>
    </lineage>
</organism>
<dbReference type="AlphaFoldDB" id="A0AAE6EF09"/>
<proteinExistence type="predicted"/>
<accession>A0AAE6EF09</accession>
<dbReference type="Proteomes" id="UP000298579">
    <property type="component" value="Chromosome circular"/>
</dbReference>
<dbReference type="RefSeq" id="WP_080824539.1">
    <property type="nucleotide sequence ID" value="NZ_CP039888.1"/>
</dbReference>
<protein>
    <submittedName>
        <fullName evidence="1">Uncharacterized protein</fullName>
    </submittedName>
</protein>
<gene>
    <name evidence="1" type="ORF">CFBP5877_10130</name>
</gene>
<reference evidence="1 2" key="1">
    <citation type="submission" date="2019-04" db="EMBL/GenBank/DDBJ databases">
        <title>Complete genome sequence of Agrobacterium tumefaciens CFBP5877.</title>
        <authorList>
            <person name="Huang Y.-Y."/>
            <person name="Chiang H.-Y."/>
            <person name="Chou L."/>
            <person name="Lai E.-M."/>
            <person name="Kuo C.-H."/>
        </authorList>
    </citation>
    <scope>NUCLEOTIDE SEQUENCE [LARGE SCALE GENOMIC DNA]</scope>
    <source>
        <strain evidence="1 2">CFBP5877</strain>
    </source>
</reference>